<protein>
    <recommendedName>
        <fullName evidence="3">Protein kinase domain-containing protein</fullName>
    </recommendedName>
</protein>
<accession>A0A5N5QIS0</accession>
<dbReference type="InterPro" id="IPR011009">
    <property type="entry name" value="Kinase-like_dom_sf"/>
</dbReference>
<evidence type="ECO:0000313" key="1">
    <source>
        <dbReference type="EMBL" id="KAB5591642.1"/>
    </source>
</evidence>
<organism evidence="1 2">
    <name type="scientific">Ceratobasidium theobromae</name>
    <dbReference type="NCBI Taxonomy" id="1582974"/>
    <lineage>
        <taxon>Eukaryota</taxon>
        <taxon>Fungi</taxon>
        <taxon>Dikarya</taxon>
        <taxon>Basidiomycota</taxon>
        <taxon>Agaricomycotina</taxon>
        <taxon>Agaricomycetes</taxon>
        <taxon>Cantharellales</taxon>
        <taxon>Ceratobasidiaceae</taxon>
        <taxon>Ceratobasidium</taxon>
    </lineage>
</organism>
<dbReference type="OrthoDB" id="4062651at2759"/>
<proteinExistence type="predicted"/>
<sequence length="111" mass="12417">MMMIVMEFVAQTPPGSSRDEAHLALKPALDILHNRQLVFGDLRQPNILVPVNRSGKQKAVMLIDFDWCGEDGKDCYPWDINISNINWPSGVGPGALMYCRHDLVMLGHLVS</sequence>
<evidence type="ECO:0008006" key="3">
    <source>
        <dbReference type="Google" id="ProtNLM"/>
    </source>
</evidence>
<gene>
    <name evidence="1" type="ORF">CTheo_4894</name>
</gene>
<name>A0A5N5QIS0_9AGAM</name>
<dbReference type="EMBL" id="SSOP01000095">
    <property type="protein sequence ID" value="KAB5591642.1"/>
    <property type="molecule type" value="Genomic_DNA"/>
</dbReference>
<evidence type="ECO:0000313" key="2">
    <source>
        <dbReference type="Proteomes" id="UP000383932"/>
    </source>
</evidence>
<comment type="caution">
    <text evidence="1">The sequence shown here is derived from an EMBL/GenBank/DDBJ whole genome shotgun (WGS) entry which is preliminary data.</text>
</comment>
<dbReference type="SUPFAM" id="SSF56112">
    <property type="entry name" value="Protein kinase-like (PK-like)"/>
    <property type="match status" value="1"/>
</dbReference>
<reference evidence="1 2" key="1">
    <citation type="journal article" date="2019" name="Fungal Biol. Biotechnol.">
        <title>Draft genome sequence of fastidious pathogen Ceratobasidium theobromae, which causes vascular-streak dieback in Theobroma cacao.</title>
        <authorList>
            <person name="Ali S.S."/>
            <person name="Asman A."/>
            <person name="Shao J."/>
            <person name="Firmansyah A.P."/>
            <person name="Susilo A.W."/>
            <person name="Rosmana A."/>
            <person name="McMahon P."/>
            <person name="Junaid M."/>
            <person name="Guest D."/>
            <person name="Kheng T.Y."/>
            <person name="Meinhardt L.W."/>
            <person name="Bailey B.A."/>
        </authorList>
    </citation>
    <scope>NUCLEOTIDE SEQUENCE [LARGE SCALE GENOMIC DNA]</scope>
    <source>
        <strain evidence="1 2">CT2</strain>
    </source>
</reference>
<keyword evidence="2" id="KW-1185">Reference proteome</keyword>
<dbReference type="AlphaFoldDB" id="A0A5N5QIS0"/>
<dbReference type="Proteomes" id="UP000383932">
    <property type="component" value="Unassembled WGS sequence"/>
</dbReference>